<gene>
    <name evidence="2" type="ORF">QTN47_04715</name>
</gene>
<evidence type="ECO:0000313" key="2">
    <source>
        <dbReference type="EMBL" id="MEX6686783.1"/>
    </source>
</evidence>
<dbReference type="CDD" id="cd05254">
    <property type="entry name" value="dTDP_HR_like_SDR_e"/>
    <property type="match status" value="1"/>
</dbReference>
<dbReference type="PANTHER" id="PTHR43242:SF1">
    <property type="entry name" value="NAD(P)-BINDING ROSSMANN-FOLD SUPERFAMILY PROTEIN"/>
    <property type="match status" value="1"/>
</dbReference>
<dbReference type="Pfam" id="PF04321">
    <property type="entry name" value="RmlD_sub_bind"/>
    <property type="match status" value="1"/>
</dbReference>
<proteinExistence type="predicted"/>
<dbReference type="InterPro" id="IPR029903">
    <property type="entry name" value="RmlD-like-bd"/>
</dbReference>
<organism evidence="2 3">
    <name type="scientific">Danxiaibacter flavus</name>
    <dbReference type="NCBI Taxonomy" id="3049108"/>
    <lineage>
        <taxon>Bacteria</taxon>
        <taxon>Pseudomonadati</taxon>
        <taxon>Bacteroidota</taxon>
        <taxon>Chitinophagia</taxon>
        <taxon>Chitinophagales</taxon>
        <taxon>Chitinophagaceae</taxon>
        <taxon>Danxiaibacter</taxon>
    </lineage>
</organism>
<dbReference type="RefSeq" id="WP_369328178.1">
    <property type="nucleotide sequence ID" value="NZ_JAULBC010000001.1"/>
</dbReference>
<accession>A0ABV3ZAA6</accession>
<dbReference type="Gene3D" id="3.40.50.720">
    <property type="entry name" value="NAD(P)-binding Rossmann-like Domain"/>
    <property type="match status" value="1"/>
</dbReference>
<protein>
    <submittedName>
        <fullName evidence="2">SDR family oxidoreductase</fullName>
    </submittedName>
</protein>
<feature type="domain" description="RmlD-like substrate binding" evidence="1">
    <location>
        <begin position="1"/>
        <end position="292"/>
    </location>
</feature>
<comment type="caution">
    <text evidence="2">The sequence shown here is derived from an EMBL/GenBank/DDBJ whole genome shotgun (WGS) entry which is preliminary data.</text>
</comment>
<dbReference type="SUPFAM" id="SSF51735">
    <property type="entry name" value="NAD(P)-binding Rossmann-fold domains"/>
    <property type="match status" value="1"/>
</dbReference>
<keyword evidence="3" id="KW-1185">Reference proteome</keyword>
<dbReference type="EMBL" id="JAULBC010000001">
    <property type="protein sequence ID" value="MEX6686783.1"/>
    <property type="molecule type" value="Genomic_DNA"/>
</dbReference>
<sequence length="296" mass="33016">MKVLITGGNGFLGQHLTRFLSAQNFEVYVVSRGECRIPDGGSFTYFDVDLRNSNELAAIVNEVQPGVIIHAAAMSKPDECKNNPQACLQLNVDATRDLLNAFNATQQPSLFIYISTDFVFGENGPHSEDEEKGPLNFYGESKYTAEQLVEGSNLPHAIVRPVFIYGPTWNGLRPSFLHWVKNSLEQNKQIKVVSDQLRTPTYVVDICKGIAEIINRKKEGVYHLAGKDFLSPYEMAVKTAGILGLDATLIQNVTSECFDEPVIRAKRSGLKIDKAMKELDYVPVSFEDGIRYTFNI</sequence>
<dbReference type="PANTHER" id="PTHR43242">
    <property type="entry name" value="NAD(P)-BINDING ROSSMANN-FOLD SUPERFAMILY PROTEIN"/>
    <property type="match status" value="1"/>
</dbReference>
<dbReference type="Proteomes" id="UP001560573">
    <property type="component" value="Unassembled WGS sequence"/>
</dbReference>
<evidence type="ECO:0000313" key="3">
    <source>
        <dbReference type="Proteomes" id="UP001560573"/>
    </source>
</evidence>
<reference evidence="2 3" key="1">
    <citation type="submission" date="2023-07" db="EMBL/GenBank/DDBJ databases">
        <authorList>
            <person name="Lian W.-H."/>
        </authorList>
    </citation>
    <scope>NUCLEOTIDE SEQUENCE [LARGE SCALE GENOMIC DNA]</scope>
    <source>
        <strain evidence="2 3">SYSU DXS3180</strain>
    </source>
</reference>
<dbReference type="InterPro" id="IPR036291">
    <property type="entry name" value="NAD(P)-bd_dom_sf"/>
</dbReference>
<name>A0ABV3ZAA6_9BACT</name>
<evidence type="ECO:0000259" key="1">
    <source>
        <dbReference type="Pfam" id="PF04321"/>
    </source>
</evidence>